<dbReference type="InterPro" id="IPR058548">
    <property type="entry name" value="MlaB-like_STAS"/>
</dbReference>
<proteinExistence type="predicted"/>
<evidence type="ECO:0000313" key="4">
    <source>
        <dbReference type="Proteomes" id="UP001501710"/>
    </source>
</evidence>
<dbReference type="InterPro" id="IPR036513">
    <property type="entry name" value="STAS_dom_sf"/>
</dbReference>
<evidence type="ECO:0000313" key="3">
    <source>
        <dbReference type="EMBL" id="GAA4231670.1"/>
    </source>
</evidence>
<dbReference type="PROSITE" id="PS50801">
    <property type="entry name" value="STAS"/>
    <property type="match status" value="1"/>
</dbReference>
<sequence length="154" mass="16280">MDGTAHGSGAPVQGEERMTVWRTTGDGDGLGSGERVPVRYDVVEHDTALLRIAAVAAAPRLSMSGEIDVSNARDVARVLGVVRDRAPGDVHVDMAAVEFIDVAGLRAFSRAASDLHEGGRLLVLHAVSAHIEKLFELIGWSTVPGLGIHCRPRG</sequence>
<name>A0ABP8C0R4_9ACTN</name>
<dbReference type="Proteomes" id="UP001501710">
    <property type="component" value="Unassembled WGS sequence"/>
</dbReference>
<dbReference type="InterPro" id="IPR002645">
    <property type="entry name" value="STAS_dom"/>
</dbReference>
<dbReference type="CDD" id="cd07043">
    <property type="entry name" value="STAS_anti-anti-sigma_factors"/>
    <property type="match status" value="1"/>
</dbReference>
<comment type="caution">
    <text evidence="3">The sequence shown here is derived from an EMBL/GenBank/DDBJ whole genome shotgun (WGS) entry which is preliminary data.</text>
</comment>
<dbReference type="Pfam" id="PF13466">
    <property type="entry name" value="STAS_2"/>
    <property type="match status" value="1"/>
</dbReference>
<protein>
    <recommendedName>
        <fullName evidence="2">STAS domain-containing protein</fullName>
    </recommendedName>
</protein>
<dbReference type="EMBL" id="BAABAS010000006">
    <property type="protein sequence ID" value="GAA4231670.1"/>
    <property type="molecule type" value="Genomic_DNA"/>
</dbReference>
<feature type="region of interest" description="Disordered" evidence="1">
    <location>
        <begin position="1"/>
        <end position="29"/>
    </location>
</feature>
<dbReference type="RefSeq" id="WP_344896064.1">
    <property type="nucleotide sequence ID" value="NZ_BAABAS010000006.1"/>
</dbReference>
<feature type="domain" description="STAS" evidence="2">
    <location>
        <begin position="61"/>
        <end position="139"/>
    </location>
</feature>
<dbReference type="SUPFAM" id="SSF52091">
    <property type="entry name" value="SpoIIaa-like"/>
    <property type="match status" value="1"/>
</dbReference>
<accession>A0ABP8C0R4</accession>
<reference evidence="4" key="1">
    <citation type="journal article" date="2019" name="Int. J. Syst. Evol. Microbiol.">
        <title>The Global Catalogue of Microorganisms (GCM) 10K type strain sequencing project: providing services to taxonomists for standard genome sequencing and annotation.</title>
        <authorList>
            <consortium name="The Broad Institute Genomics Platform"/>
            <consortium name="The Broad Institute Genome Sequencing Center for Infectious Disease"/>
            <person name="Wu L."/>
            <person name="Ma J."/>
        </authorList>
    </citation>
    <scope>NUCLEOTIDE SEQUENCE [LARGE SCALE GENOMIC DNA]</scope>
    <source>
        <strain evidence="4">JCM 17440</strain>
    </source>
</reference>
<keyword evidence="4" id="KW-1185">Reference proteome</keyword>
<dbReference type="Gene3D" id="3.30.750.24">
    <property type="entry name" value="STAS domain"/>
    <property type="match status" value="1"/>
</dbReference>
<organism evidence="3 4">
    <name type="scientific">Actinomadura meridiana</name>
    <dbReference type="NCBI Taxonomy" id="559626"/>
    <lineage>
        <taxon>Bacteria</taxon>
        <taxon>Bacillati</taxon>
        <taxon>Actinomycetota</taxon>
        <taxon>Actinomycetes</taxon>
        <taxon>Streptosporangiales</taxon>
        <taxon>Thermomonosporaceae</taxon>
        <taxon>Actinomadura</taxon>
    </lineage>
</organism>
<evidence type="ECO:0000259" key="2">
    <source>
        <dbReference type="PROSITE" id="PS50801"/>
    </source>
</evidence>
<gene>
    <name evidence="3" type="ORF">GCM10022254_29480</name>
</gene>
<evidence type="ECO:0000256" key="1">
    <source>
        <dbReference type="SAM" id="MobiDB-lite"/>
    </source>
</evidence>